<evidence type="ECO:0000256" key="1">
    <source>
        <dbReference type="ARBA" id="ARBA00010199"/>
    </source>
</evidence>
<dbReference type="InterPro" id="IPR002528">
    <property type="entry name" value="MATE_fam"/>
</dbReference>
<feature type="non-terminal residue" evidence="3">
    <location>
        <position position="443"/>
    </location>
</feature>
<dbReference type="PANTHER" id="PTHR11206">
    <property type="entry name" value="MULTIDRUG RESISTANCE PROTEIN"/>
    <property type="match status" value="1"/>
</dbReference>
<feature type="transmembrane region" description="Helical" evidence="2">
    <location>
        <begin position="187"/>
        <end position="209"/>
    </location>
</feature>
<keyword evidence="2" id="KW-0812">Transmembrane</keyword>
<feature type="transmembrane region" description="Helical" evidence="2">
    <location>
        <begin position="381"/>
        <end position="400"/>
    </location>
</feature>
<comment type="similarity">
    <text evidence="1">Belongs to the multi antimicrobial extrusion (MATE) (TC 2.A.66.1) family.</text>
</comment>
<dbReference type="AlphaFoldDB" id="A0A2G5BD50"/>
<organism evidence="3 4">
    <name type="scientific">Coemansia reversa (strain ATCC 12441 / NRRL 1564)</name>
    <dbReference type="NCBI Taxonomy" id="763665"/>
    <lineage>
        <taxon>Eukaryota</taxon>
        <taxon>Fungi</taxon>
        <taxon>Fungi incertae sedis</taxon>
        <taxon>Zoopagomycota</taxon>
        <taxon>Kickxellomycotina</taxon>
        <taxon>Kickxellomycetes</taxon>
        <taxon>Kickxellales</taxon>
        <taxon>Kickxellaceae</taxon>
        <taxon>Coemansia</taxon>
    </lineage>
</organism>
<proteinExistence type="inferred from homology"/>
<sequence>ELWWLAGASAPLIGSFYLHYFFGFFNLISLGTWGSNSIGAYALANMTCSILAFAPAAGIASALDTLCASSFARFGGGVQVGLHLQRGLVAISLWYAIVLAVTQLAIPSIYSFMGQADELALPAAEYLRILSFGLWPWMAFECLKRYVQGNTQMHLPAVVLSVVVPFHLFNHWLFVWRQPGVASFTTVAWITVASYWAMFIGLATCTLFWDALRLAWNPHQIKVLVSMQFYTLAIPAIIESCGEYMAFEIMTLLATYVGPAYLAAQVIAFNSMSMIYQLPHGVGGAAAVRIGHLLGKRDADNARFSAKLLVTSGLVYSVFGSAFFIFYGSRWVETYTQDPKVTNIANKLVLIAVFIEWADATRGIVPGILRGMGKQKSAAAINVGSYYFVVLPLAIVAIFVLDTGIIGLWIAFALGISILSGSYIGLVLQTDWDKEVDRCTARI</sequence>
<name>A0A2G5BD50_COERN</name>
<keyword evidence="2" id="KW-1133">Transmembrane helix</keyword>
<evidence type="ECO:0000256" key="2">
    <source>
        <dbReference type="SAM" id="Phobius"/>
    </source>
</evidence>
<feature type="transmembrane region" description="Helical" evidence="2">
    <location>
        <begin position="306"/>
        <end position="328"/>
    </location>
</feature>
<dbReference type="GO" id="GO:0016020">
    <property type="term" value="C:membrane"/>
    <property type="evidence" value="ECO:0007669"/>
    <property type="project" value="InterPro"/>
</dbReference>
<protein>
    <submittedName>
        <fullName evidence="3">MATE efflux family protein</fullName>
    </submittedName>
</protein>
<feature type="transmembrane region" description="Helical" evidence="2">
    <location>
        <begin position="221"/>
        <end position="238"/>
    </location>
</feature>
<dbReference type="Proteomes" id="UP000242474">
    <property type="component" value="Unassembled WGS sequence"/>
</dbReference>
<accession>A0A2G5BD50</accession>
<keyword evidence="2" id="KW-0472">Membrane</keyword>
<dbReference type="GO" id="GO:0042910">
    <property type="term" value="F:xenobiotic transmembrane transporter activity"/>
    <property type="evidence" value="ECO:0007669"/>
    <property type="project" value="InterPro"/>
</dbReference>
<dbReference type="OrthoDB" id="2126698at2759"/>
<feature type="transmembrane region" description="Helical" evidence="2">
    <location>
        <begin position="244"/>
        <end position="264"/>
    </location>
</feature>
<reference evidence="3 4" key="1">
    <citation type="journal article" date="2015" name="Genome Biol. Evol.">
        <title>Phylogenomic analyses indicate that early fungi evolved digesting cell walls of algal ancestors of land plants.</title>
        <authorList>
            <person name="Chang Y."/>
            <person name="Wang S."/>
            <person name="Sekimoto S."/>
            <person name="Aerts A.L."/>
            <person name="Choi C."/>
            <person name="Clum A."/>
            <person name="LaButti K.M."/>
            <person name="Lindquist E.A."/>
            <person name="Yee Ngan C."/>
            <person name="Ohm R.A."/>
            <person name="Salamov A.A."/>
            <person name="Grigoriev I.V."/>
            <person name="Spatafora J.W."/>
            <person name="Berbee M.L."/>
        </authorList>
    </citation>
    <scope>NUCLEOTIDE SEQUENCE [LARGE SCALE GENOMIC DNA]</scope>
    <source>
        <strain evidence="3 4">NRRL 1564</strain>
    </source>
</reference>
<dbReference type="GO" id="GO:0015297">
    <property type="term" value="F:antiporter activity"/>
    <property type="evidence" value="ECO:0007669"/>
    <property type="project" value="InterPro"/>
</dbReference>
<feature type="non-terminal residue" evidence="3">
    <location>
        <position position="1"/>
    </location>
</feature>
<gene>
    <name evidence="3" type="ORF">COEREDRAFT_34342</name>
</gene>
<feature type="transmembrane region" description="Helical" evidence="2">
    <location>
        <begin position="155"/>
        <end position="175"/>
    </location>
</feature>
<dbReference type="EMBL" id="KZ303498">
    <property type="protein sequence ID" value="PIA16637.1"/>
    <property type="molecule type" value="Genomic_DNA"/>
</dbReference>
<dbReference type="NCBIfam" id="TIGR00797">
    <property type="entry name" value="matE"/>
    <property type="match status" value="1"/>
</dbReference>
<dbReference type="Pfam" id="PF01554">
    <property type="entry name" value="MatE"/>
    <property type="match status" value="2"/>
</dbReference>
<evidence type="ECO:0000313" key="4">
    <source>
        <dbReference type="Proteomes" id="UP000242474"/>
    </source>
</evidence>
<keyword evidence="4" id="KW-1185">Reference proteome</keyword>
<feature type="transmembrane region" description="Helical" evidence="2">
    <location>
        <begin position="12"/>
        <end position="34"/>
    </location>
</feature>
<feature type="transmembrane region" description="Helical" evidence="2">
    <location>
        <begin position="406"/>
        <end position="428"/>
    </location>
</feature>
<feature type="transmembrane region" description="Helical" evidence="2">
    <location>
        <begin position="40"/>
        <end position="66"/>
    </location>
</feature>
<evidence type="ECO:0000313" key="3">
    <source>
        <dbReference type="EMBL" id="PIA16637.1"/>
    </source>
</evidence>
<feature type="transmembrane region" description="Helical" evidence="2">
    <location>
        <begin position="87"/>
        <end position="106"/>
    </location>
</feature>